<dbReference type="Pfam" id="PF16491">
    <property type="entry name" value="Peptidase_M48_N"/>
    <property type="match status" value="1"/>
</dbReference>
<gene>
    <name evidence="13" type="ORF">HHL28_17245</name>
</gene>
<dbReference type="EMBL" id="CP051775">
    <property type="protein sequence ID" value="QJE74577.1"/>
    <property type="molecule type" value="Genomic_DNA"/>
</dbReference>
<evidence type="ECO:0000256" key="5">
    <source>
        <dbReference type="ARBA" id="ARBA00023049"/>
    </source>
</evidence>
<evidence type="ECO:0000259" key="12">
    <source>
        <dbReference type="Pfam" id="PF16491"/>
    </source>
</evidence>
<evidence type="ECO:0000256" key="3">
    <source>
        <dbReference type="ARBA" id="ARBA00022801"/>
    </source>
</evidence>
<feature type="active site" description="Proton donor" evidence="6">
    <location>
        <position position="359"/>
    </location>
</feature>
<reference evidence="13" key="1">
    <citation type="submission" date="2020-04" db="EMBL/GenBank/DDBJ databases">
        <title>A desert anoxygenic phototrophic bacterium fixes CO2 using RubisCO under aerobic conditions.</title>
        <authorList>
            <person name="Tang K."/>
        </authorList>
    </citation>
    <scope>NUCLEOTIDE SEQUENCE [LARGE SCALE GENOMIC DNA]</scope>
    <source>
        <strain evidence="13">MIMtkB3</strain>
    </source>
</reference>
<feature type="transmembrane region" description="Helical" evidence="9">
    <location>
        <begin position="58"/>
        <end position="79"/>
    </location>
</feature>
<evidence type="ECO:0000313" key="13">
    <source>
        <dbReference type="EMBL" id="QJE74577.1"/>
    </source>
</evidence>
<evidence type="ECO:0000256" key="2">
    <source>
        <dbReference type="ARBA" id="ARBA00022723"/>
    </source>
</evidence>
<keyword evidence="5 8" id="KW-0482">Metalloprotease</keyword>
<accession>A0A858RB51</accession>
<feature type="domain" description="Peptidase M48" evidence="11">
    <location>
        <begin position="207"/>
        <end position="410"/>
    </location>
</feature>
<evidence type="ECO:0000256" key="6">
    <source>
        <dbReference type="PIRSR" id="PIRSR627057-1"/>
    </source>
</evidence>
<comment type="similarity">
    <text evidence="8">Belongs to the peptidase M48 family.</text>
</comment>
<feature type="binding site" evidence="7">
    <location>
        <position position="279"/>
    </location>
    <ligand>
        <name>Zn(2+)</name>
        <dbReference type="ChEBI" id="CHEBI:29105"/>
        <note>catalytic</note>
    </ligand>
</feature>
<keyword evidence="3 8" id="KW-0378">Hydrolase</keyword>
<feature type="transmembrane region" description="Helical" evidence="9">
    <location>
        <begin position="100"/>
        <end position="121"/>
    </location>
</feature>
<sequence>MGRFVWAAALGIGAALAGSAALAQGGSQGFDVQAATQAYLDSLPAEARARSDAYFEGGYWLILWGLLWTLGACWLLLGTGLSARLRDRAERVTKARFVQVFLYAAGLILALTVQTLPWSIYTDFVREHQYGLSTQSFGAWAGEQAIGTALSLVITSLIVAVIYAVVRRSPRRWWLWGTGVAMVFLVVGIAISPVFIAPIFNDYKPLAEGPLRDRILSMARANGVPAEEVYMVDASRQTNRVSANVSGLFGTTRVSLNDNLLNRGTPEEVAAVMGHEIGHYALGHIDEALLKLGAVILAGFAFVHWAFPRVANGFGRGWGIRGVADPAGAPLALALFSLWFTLMTPVTNTITRSNEIEADIFGLNAAREPDAFATIALKLAEYRKLDPGPLEEFLFYTHPSGRNRIEMAMRWKAEHMREQAPVVGEAGKP</sequence>
<dbReference type="GO" id="GO:0004222">
    <property type="term" value="F:metalloendopeptidase activity"/>
    <property type="evidence" value="ECO:0007669"/>
    <property type="project" value="InterPro"/>
</dbReference>
<evidence type="ECO:0000259" key="11">
    <source>
        <dbReference type="Pfam" id="PF01435"/>
    </source>
</evidence>
<keyword evidence="9" id="KW-0812">Transmembrane</keyword>
<dbReference type="InterPro" id="IPR001915">
    <property type="entry name" value="Peptidase_M48"/>
</dbReference>
<feature type="chain" id="PRO_5032924241" evidence="10">
    <location>
        <begin position="24"/>
        <end position="429"/>
    </location>
</feature>
<dbReference type="AlphaFoldDB" id="A0A858RB51"/>
<dbReference type="CDD" id="cd07343">
    <property type="entry name" value="M48A_Zmpste24p_like"/>
    <property type="match status" value="1"/>
</dbReference>
<feature type="domain" description="CAAX prenyl protease 1 N-terminal" evidence="12">
    <location>
        <begin position="41"/>
        <end position="201"/>
    </location>
</feature>
<evidence type="ECO:0000256" key="8">
    <source>
        <dbReference type="RuleBase" id="RU003983"/>
    </source>
</evidence>
<feature type="binding site" evidence="7">
    <location>
        <position position="355"/>
    </location>
    <ligand>
        <name>Zn(2+)</name>
        <dbReference type="ChEBI" id="CHEBI:29105"/>
        <note>catalytic</note>
    </ligand>
</feature>
<keyword evidence="1 8" id="KW-0645">Protease</keyword>
<dbReference type="GO" id="GO:0046872">
    <property type="term" value="F:metal ion binding"/>
    <property type="evidence" value="ECO:0007669"/>
    <property type="project" value="UniProtKB-KW"/>
</dbReference>
<dbReference type="GO" id="GO:0071586">
    <property type="term" value="P:CAAX-box protein processing"/>
    <property type="evidence" value="ECO:0007669"/>
    <property type="project" value="InterPro"/>
</dbReference>
<feature type="binding site" evidence="7">
    <location>
        <position position="275"/>
    </location>
    <ligand>
        <name>Zn(2+)</name>
        <dbReference type="ChEBI" id="CHEBI:29105"/>
        <note>catalytic</note>
    </ligand>
</feature>
<keyword evidence="9" id="KW-1133">Transmembrane helix</keyword>
<evidence type="ECO:0000313" key="14">
    <source>
        <dbReference type="Proteomes" id="UP000501891"/>
    </source>
</evidence>
<feature type="transmembrane region" description="Helical" evidence="9">
    <location>
        <begin position="145"/>
        <end position="166"/>
    </location>
</feature>
<keyword evidence="9" id="KW-0472">Membrane</keyword>
<comment type="cofactor">
    <cofactor evidence="7 8">
        <name>Zn(2+)</name>
        <dbReference type="ChEBI" id="CHEBI:29105"/>
    </cofactor>
    <text evidence="7 8">Binds 1 zinc ion per subunit.</text>
</comment>
<evidence type="ECO:0000256" key="1">
    <source>
        <dbReference type="ARBA" id="ARBA00022670"/>
    </source>
</evidence>
<evidence type="ECO:0000256" key="9">
    <source>
        <dbReference type="SAM" id="Phobius"/>
    </source>
</evidence>
<keyword evidence="4 7" id="KW-0862">Zinc</keyword>
<dbReference type="PANTHER" id="PTHR10120">
    <property type="entry name" value="CAAX PRENYL PROTEASE 1"/>
    <property type="match status" value="1"/>
</dbReference>
<organism evidence="13 14">
    <name type="scientific">Aerophototrophica crusticola</name>
    <dbReference type="NCBI Taxonomy" id="1709002"/>
    <lineage>
        <taxon>Bacteria</taxon>
        <taxon>Pseudomonadati</taxon>
        <taxon>Pseudomonadota</taxon>
        <taxon>Alphaproteobacteria</taxon>
        <taxon>Rhodospirillales</taxon>
        <taxon>Rhodospirillaceae</taxon>
        <taxon>Aerophototrophica</taxon>
    </lineage>
</organism>
<feature type="active site" evidence="6">
    <location>
        <position position="276"/>
    </location>
</feature>
<evidence type="ECO:0000256" key="10">
    <source>
        <dbReference type="SAM" id="SignalP"/>
    </source>
</evidence>
<evidence type="ECO:0000256" key="4">
    <source>
        <dbReference type="ARBA" id="ARBA00022833"/>
    </source>
</evidence>
<dbReference type="Pfam" id="PF01435">
    <property type="entry name" value="Peptidase_M48"/>
    <property type="match status" value="1"/>
</dbReference>
<keyword evidence="14" id="KW-1185">Reference proteome</keyword>
<name>A0A858RB51_9PROT</name>
<dbReference type="Gene3D" id="3.30.2010.10">
    <property type="entry name" value="Metalloproteases ('zincins'), catalytic domain"/>
    <property type="match status" value="1"/>
</dbReference>
<feature type="signal peptide" evidence="10">
    <location>
        <begin position="1"/>
        <end position="23"/>
    </location>
</feature>
<keyword evidence="2 7" id="KW-0479">Metal-binding</keyword>
<protein>
    <submittedName>
        <fullName evidence="13">M48 family metallopeptidase</fullName>
    </submittedName>
</protein>
<evidence type="ECO:0000256" key="7">
    <source>
        <dbReference type="PIRSR" id="PIRSR627057-2"/>
    </source>
</evidence>
<dbReference type="InterPro" id="IPR027057">
    <property type="entry name" value="CAXX_Prtase_1"/>
</dbReference>
<dbReference type="KEGG" id="acru:HHL28_17245"/>
<proteinExistence type="inferred from homology"/>
<keyword evidence="10" id="KW-0732">Signal</keyword>
<feature type="transmembrane region" description="Helical" evidence="9">
    <location>
        <begin position="173"/>
        <end position="200"/>
    </location>
</feature>
<dbReference type="InterPro" id="IPR032456">
    <property type="entry name" value="Peptidase_M48_N"/>
</dbReference>
<dbReference type="Proteomes" id="UP000501891">
    <property type="component" value="Chromosome"/>
</dbReference>